<keyword evidence="1" id="KW-0479">Metal-binding</keyword>
<protein>
    <recommendedName>
        <fullName evidence="2">C2H2-type domain-containing protein</fullName>
    </recommendedName>
</protein>
<dbReference type="InterPro" id="IPR013087">
    <property type="entry name" value="Znf_C2H2_type"/>
</dbReference>
<proteinExistence type="predicted"/>
<evidence type="ECO:0000313" key="3">
    <source>
        <dbReference type="EMBL" id="CAB0044909.1"/>
    </source>
</evidence>
<keyword evidence="4" id="KW-1185">Reference proteome</keyword>
<dbReference type="AlphaFoldDB" id="A0A6H5J8K4"/>
<evidence type="ECO:0000256" key="1">
    <source>
        <dbReference type="PROSITE-ProRule" id="PRU00042"/>
    </source>
</evidence>
<gene>
    <name evidence="3" type="ORF">TBRA_LOCUS16478</name>
</gene>
<keyword evidence="1" id="KW-0862">Zinc</keyword>
<dbReference type="PROSITE" id="PS50157">
    <property type="entry name" value="ZINC_FINGER_C2H2_2"/>
    <property type="match status" value="1"/>
</dbReference>
<dbReference type="Proteomes" id="UP000479190">
    <property type="component" value="Unassembled WGS sequence"/>
</dbReference>
<evidence type="ECO:0000313" key="4">
    <source>
        <dbReference type="Proteomes" id="UP000479190"/>
    </source>
</evidence>
<dbReference type="EMBL" id="CADCXV010001505">
    <property type="protein sequence ID" value="CAB0044909.1"/>
    <property type="molecule type" value="Genomic_DNA"/>
</dbReference>
<evidence type="ECO:0000259" key="2">
    <source>
        <dbReference type="PROSITE" id="PS50157"/>
    </source>
</evidence>
<sequence>MYYDVIQCPCWAEVHAMDDGWQIKLPCLQEFATLPCLEAHVLEEHRYLCIGCSQTFSDATDLVVHLEYTCDQCHAEFYERSQLDAHRLDCLRGAYYVHNSTTNQDRNQIQNYHHSHDHSLLSEAVVEQADERMSMMTSSSPSSSEDSDVFYEEVKEGYEDKYPVIDAHTKHVYYVLHGRVRNEQPRIHGNIVANIGYSIWGAGSAPWMNNNNNSSKQSDAPQLRGLSDSFFVQIFFRIHHMDGACKRGKTHELSPLLRKTGRKNLCSDAGVLVFDKISSSSSSSSLGANLFVLRRSMMIRDDGWHCHIEQRSISDFFVTFALDDIQHARTLQDEWCYARVVSSGDHHFLDRSILSREQFLVSYVYYPYSYNPVIEKFKRSADSILTIGA</sequence>
<reference evidence="3 4" key="1">
    <citation type="submission" date="2020-02" db="EMBL/GenBank/DDBJ databases">
        <authorList>
            <person name="Ferguson B K."/>
        </authorList>
    </citation>
    <scope>NUCLEOTIDE SEQUENCE [LARGE SCALE GENOMIC DNA]</scope>
</reference>
<organism evidence="3 4">
    <name type="scientific">Trichogramma brassicae</name>
    <dbReference type="NCBI Taxonomy" id="86971"/>
    <lineage>
        <taxon>Eukaryota</taxon>
        <taxon>Metazoa</taxon>
        <taxon>Ecdysozoa</taxon>
        <taxon>Arthropoda</taxon>
        <taxon>Hexapoda</taxon>
        <taxon>Insecta</taxon>
        <taxon>Pterygota</taxon>
        <taxon>Neoptera</taxon>
        <taxon>Endopterygota</taxon>
        <taxon>Hymenoptera</taxon>
        <taxon>Apocrita</taxon>
        <taxon>Proctotrupomorpha</taxon>
        <taxon>Chalcidoidea</taxon>
        <taxon>Trichogrammatidae</taxon>
        <taxon>Trichogramma</taxon>
    </lineage>
</organism>
<name>A0A6H5J8K4_9HYME</name>
<dbReference type="GO" id="GO:0008270">
    <property type="term" value="F:zinc ion binding"/>
    <property type="evidence" value="ECO:0007669"/>
    <property type="project" value="UniProtKB-KW"/>
</dbReference>
<feature type="domain" description="C2H2-type" evidence="2">
    <location>
        <begin position="68"/>
        <end position="103"/>
    </location>
</feature>
<keyword evidence="1" id="KW-0863">Zinc-finger</keyword>
<accession>A0A6H5J8K4</accession>